<dbReference type="AlphaFoldDB" id="A0A1I4P9M2"/>
<organism evidence="1 2">
    <name type="scientific">Pelosinus propionicus DSM 13327</name>
    <dbReference type="NCBI Taxonomy" id="1123291"/>
    <lineage>
        <taxon>Bacteria</taxon>
        <taxon>Bacillati</taxon>
        <taxon>Bacillota</taxon>
        <taxon>Negativicutes</taxon>
        <taxon>Selenomonadales</taxon>
        <taxon>Sporomusaceae</taxon>
        <taxon>Pelosinus</taxon>
    </lineage>
</organism>
<name>A0A1I4P9M2_9FIRM</name>
<dbReference type="Proteomes" id="UP000199520">
    <property type="component" value="Unassembled WGS sequence"/>
</dbReference>
<proteinExistence type="predicted"/>
<sequence length="103" mass="12055">MLKLVPNTSEEGKRLTEIGEEIWDIVVKSKGNKKIERMNALHEELAFIMANTLSMVKDEYQKDNDAHSQLLDQLYYFLESKDQLEEFDEYVESVINMKPTVLN</sequence>
<keyword evidence="2" id="KW-1185">Reference proteome</keyword>
<dbReference type="RefSeq" id="WP_090943042.1">
    <property type="nucleotide sequence ID" value="NZ_FOTS01000060.1"/>
</dbReference>
<dbReference type="STRING" id="1123291.SAMN04490355_10605"/>
<gene>
    <name evidence="1" type="ORF">SAMN04490355_10605</name>
</gene>
<evidence type="ECO:0000313" key="1">
    <source>
        <dbReference type="EMBL" id="SFM24409.1"/>
    </source>
</evidence>
<dbReference type="EMBL" id="FOTS01000060">
    <property type="protein sequence ID" value="SFM24409.1"/>
    <property type="molecule type" value="Genomic_DNA"/>
</dbReference>
<protein>
    <submittedName>
        <fullName evidence="1">Uncharacterized protein</fullName>
    </submittedName>
</protein>
<reference evidence="2" key="1">
    <citation type="submission" date="2016-10" db="EMBL/GenBank/DDBJ databases">
        <authorList>
            <person name="Varghese N."/>
            <person name="Submissions S."/>
        </authorList>
    </citation>
    <scope>NUCLEOTIDE SEQUENCE [LARGE SCALE GENOMIC DNA]</scope>
    <source>
        <strain evidence="2">DSM 13327</strain>
    </source>
</reference>
<evidence type="ECO:0000313" key="2">
    <source>
        <dbReference type="Proteomes" id="UP000199520"/>
    </source>
</evidence>
<accession>A0A1I4P9M2</accession>